<dbReference type="EMBL" id="JAPFRF010000001">
    <property type="protein sequence ID" value="KAJ7345789.1"/>
    <property type="molecule type" value="Genomic_DNA"/>
</dbReference>
<name>A0A9Q0YBM3_9SAUR</name>
<proteinExistence type="predicted"/>
<sequence length="82" mass="9543">MGFDKLKRQHVEKKIEKKEDVQNMPEQASNRLRLKELWETNCCQSASKFSANTNVLYPGVELDATVKKDMKLAWMEEPAMVK</sequence>
<reference evidence="1" key="1">
    <citation type="journal article" date="2023" name="DNA Res.">
        <title>Chromosome-level genome assembly of Phrynocephalus forsythii using third-generation DNA sequencing and Hi-C analysis.</title>
        <authorList>
            <person name="Qi Y."/>
            <person name="Zhao W."/>
            <person name="Zhao Y."/>
            <person name="Niu C."/>
            <person name="Cao S."/>
            <person name="Zhang Y."/>
        </authorList>
    </citation>
    <scope>NUCLEOTIDE SEQUENCE</scope>
    <source>
        <tissue evidence="1">Muscle</tissue>
    </source>
</reference>
<gene>
    <name evidence="1" type="ORF">JRQ81_001739</name>
</gene>
<protein>
    <submittedName>
        <fullName evidence="1">Uncharacterized protein</fullName>
    </submittedName>
</protein>
<evidence type="ECO:0000313" key="2">
    <source>
        <dbReference type="Proteomes" id="UP001142489"/>
    </source>
</evidence>
<dbReference type="AlphaFoldDB" id="A0A9Q0YBM3"/>
<organism evidence="1 2">
    <name type="scientific">Phrynocephalus forsythii</name>
    <dbReference type="NCBI Taxonomy" id="171643"/>
    <lineage>
        <taxon>Eukaryota</taxon>
        <taxon>Metazoa</taxon>
        <taxon>Chordata</taxon>
        <taxon>Craniata</taxon>
        <taxon>Vertebrata</taxon>
        <taxon>Euteleostomi</taxon>
        <taxon>Lepidosauria</taxon>
        <taxon>Squamata</taxon>
        <taxon>Bifurcata</taxon>
        <taxon>Unidentata</taxon>
        <taxon>Episquamata</taxon>
        <taxon>Toxicofera</taxon>
        <taxon>Iguania</taxon>
        <taxon>Acrodonta</taxon>
        <taxon>Agamidae</taxon>
        <taxon>Agaminae</taxon>
        <taxon>Phrynocephalus</taxon>
    </lineage>
</organism>
<keyword evidence="2" id="KW-1185">Reference proteome</keyword>
<dbReference type="Proteomes" id="UP001142489">
    <property type="component" value="Unassembled WGS sequence"/>
</dbReference>
<comment type="caution">
    <text evidence="1">The sequence shown here is derived from an EMBL/GenBank/DDBJ whole genome shotgun (WGS) entry which is preliminary data.</text>
</comment>
<accession>A0A9Q0YBM3</accession>
<evidence type="ECO:0000313" key="1">
    <source>
        <dbReference type="EMBL" id="KAJ7345789.1"/>
    </source>
</evidence>